<evidence type="ECO:0000313" key="2">
    <source>
        <dbReference type="EMBL" id="ALE92797.1"/>
    </source>
</evidence>
<dbReference type="KEGG" id="aaq:AOC05_11655"/>
<dbReference type="Pfam" id="PF00005">
    <property type="entry name" value="ABC_tran"/>
    <property type="match status" value="1"/>
</dbReference>
<evidence type="ECO:0000259" key="1">
    <source>
        <dbReference type="Pfam" id="PF00005"/>
    </source>
</evidence>
<dbReference type="GO" id="GO:0016887">
    <property type="term" value="F:ATP hydrolysis activity"/>
    <property type="evidence" value="ECO:0007669"/>
    <property type="project" value="InterPro"/>
</dbReference>
<dbReference type="Proteomes" id="UP000062833">
    <property type="component" value="Chromosome"/>
</dbReference>
<accession>A0A0M4QNC1</accession>
<proteinExistence type="predicted"/>
<dbReference type="AlphaFoldDB" id="A0A0M4QNC1"/>
<gene>
    <name evidence="2" type="ORF">AOC05_11655</name>
</gene>
<dbReference type="Gene3D" id="3.40.50.300">
    <property type="entry name" value="P-loop containing nucleotide triphosphate hydrolases"/>
    <property type="match status" value="1"/>
</dbReference>
<dbReference type="InterPro" id="IPR027417">
    <property type="entry name" value="P-loop_NTPase"/>
</dbReference>
<sequence length="79" mass="8313">MVDGVNLPVERGKIFGRLGSNGAGKTTTLKDIEGVLKLKSSILLPPHSMEDNPQVVALAHGALTLEGAFTGLTESEIRD</sequence>
<dbReference type="PATRIC" id="fig|656366.3.peg.2513"/>
<dbReference type="RefSeq" id="WP_062007372.1">
    <property type="nucleotide sequence ID" value="NZ_CP012677.1"/>
</dbReference>
<dbReference type="EMBL" id="CP012677">
    <property type="protein sequence ID" value="ALE92797.1"/>
    <property type="molecule type" value="Genomic_DNA"/>
</dbReference>
<evidence type="ECO:0000313" key="3">
    <source>
        <dbReference type="Proteomes" id="UP000062833"/>
    </source>
</evidence>
<organism evidence="2 3">
    <name type="scientific">Arthrobacter alpinus</name>
    <dbReference type="NCBI Taxonomy" id="656366"/>
    <lineage>
        <taxon>Bacteria</taxon>
        <taxon>Bacillati</taxon>
        <taxon>Actinomycetota</taxon>
        <taxon>Actinomycetes</taxon>
        <taxon>Micrococcales</taxon>
        <taxon>Micrococcaceae</taxon>
        <taxon>Arthrobacter</taxon>
    </lineage>
</organism>
<dbReference type="InterPro" id="IPR003439">
    <property type="entry name" value="ABC_transporter-like_ATP-bd"/>
</dbReference>
<dbReference type="SUPFAM" id="SSF52540">
    <property type="entry name" value="P-loop containing nucleoside triphosphate hydrolases"/>
    <property type="match status" value="1"/>
</dbReference>
<keyword evidence="3" id="KW-1185">Reference proteome</keyword>
<reference evidence="3" key="1">
    <citation type="submission" date="2015-09" db="EMBL/GenBank/DDBJ databases">
        <title>Complete genome of Arthrobacter alpinus strain R3.8.</title>
        <authorList>
            <person name="See-Too W.S."/>
            <person name="Chan K.G."/>
        </authorList>
    </citation>
    <scope>NUCLEOTIDE SEQUENCE [LARGE SCALE GENOMIC DNA]</scope>
    <source>
        <strain evidence="3">R3.8</strain>
    </source>
</reference>
<dbReference type="GO" id="GO:0005524">
    <property type="term" value="F:ATP binding"/>
    <property type="evidence" value="ECO:0007669"/>
    <property type="project" value="InterPro"/>
</dbReference>
<name>A0A0M4QNC1_9MICC</name>
<feature type="domain" description="ABC transporter" evidence="1">
    <location>
        <begin position="3"/>
        <end position="51"/>
    </location>
</feature>
<protein>
    <recommendedName>
        <fullName evidence="1">ABC transporter domain-containing protein</fullName>
    </recommendedName>
</protein>